<dbReference type="Proteomes" id="UP000294678">
    <property type="component" value="Unassembled WGS sequence"/>
</dbReference>
<reference evidence="2 3" key="1">
    <citation type="submission" date="2019-03" db="EMBL/GenBank/DDBJ databases">
        <title>Genomic Encyclopedia of Type Strains, Phase IV (KMG-IV): sequencing the most valuable type-strain genomes for metagenomic binning, comparative biology and taxonomic classification.</title>
        <authorList>
            <person name="Goeker M."/>
        </authorList>
    </citation>
    <scope>NUCLEOTIDE SEQUENCE [LARGE SCALE GENOMIC DNA]</scope>
    <source>
        <strain evidence="2 3">DSM 100055</strain>
    </source>
</reference>
<feature type="domain" description="Transposase (putative) YhgA-like" evidence="1">
    <location>
        <begin position="27"/>
        <end position="165"/>
    </location>
</feature>
<evidence type="ECO:0000259" key="1">
    <source>
        <dbReference type="Pfam" id="PF04754"/>
    </source>
</evidence>
<accession>A0AA46DYY0</accession>
<evidence type="ECO:0000313" key="3">
    <source>
        <dbReference type="Proteomes" id="UP000294678"/>
    </source>
</evidence>
<dbReference type="InterPro" id="IPR006842">
    <property type="entry name" value="Transposase_31"/>
</dbReference>
<keyword evidence="3" id="KW-1185">Reference proteome</keyword>
<gene>
    <name evidence="2" type="ORF">EV215_0736</name>
</gene>
<proteinExistence type="predicted"/>
<dbReference type="AlphaFoldDB" id="A0AA46DYY0"/>
<organism evidence="2 3">
    <name type="scientific">Hypnocyclicus thermotrophus</name>
    <dbReference type="NCBI Taxonomy" id="1627895"/>
    <lineage>
        <taxon>Bacteria</taxon>
        <taxon>Fusobacteriati</taxon>
        <taxon>Fusobacteriota</taxon>
        <taxon>Fusobacteriia</taxon>
        <taxon>Fusobacteriales</taxon>
        <taxon>Fusobacteriaceae</taxon>
        <taxon>Hypnocyclicus</taxon>
    </lineage>
</organism>
<sequence length="168" mass="20326">MIKSLNTISKLLNLDIDILKKSLIDKNLKNESFIEIDMRDFFTDKLYFLPSENLYIYFFENSSNRNRSTFILEFFKSMLNINKKYSKINIKFFLLQNNEVLEIKDIFNRLPYSLDRYSPDFEYILKDFEYSTDENLKKEIKLKMFSQMIKFISNDPELIQITKLLLNN</sequence>
<dbReference type="EMBL" id="SOBG01000003">
    <property type="protein sequence ID" value="TDT71364.1"/>
    <property type="molecule type" value="Genomic_DNA"/>
</dbReference>
<dbReference type="RefSeq" id="WP_134112633.1">
    <property type="nucleotide sequence ID" value="NZ_SOBG01000003.1"/>
</dbReference>
<protein>
    <submittedName>
        <fullName evidence="2">YhgA-like transposase</fullName>
    </submittedName>
</protein>
<name>A0AA46DYY0_9FUSO</name>
<comment type="caution">
    <text evidence="2">The sequence shown here is derived from an EMBL/GenBank/DDBJ whole genome shotgun (WGS) entry which is preliminary data.</text>
</comment>
<evidence type="ECO:0000313" key="2">
    <source>
        <dbReference type="EMBL" id="TDT71364.1"/>
    </source>
</evidence>
<dbReference type="Pfam" id="PF04754">
    <property type="entry name" value="Transposase_31"/>
    <property type="match status" value="1"/>
</dbReference>